<dbReference type="Proteomes" id="UP000218784">
    <property type="component" value="Unassembled WGS sequence"/>
</dbReference>
<comment type="caution">
    <text evidence="2">The sequence shown here is derived from an EMBL/GenBank/DDBJ whole genome shotgun (WGS) entry which is preliminary data.</text>
</comment>
<name>A0A2A4I132_9SPHN</name>
<evidence type="ECO:0000313" key="2">
    <source>
        <dbReference type="EMBL" id="PCG09645.1"/>
    </source>
</evidence>
<protein>
    <submittedName>
        <fullName evidence="2">Uncharacterized protein</fullName>
    </submittedName>
</protein>
<feature type="region of interest" description="Disordered" evidence="1">
    <location>
        <begin position="1362"/>
        <end position="1394"/>
    </location>
</feature>
<proteinExistence type="predicted"/>
<gene>
    <name evidence="2" type="ORF">COA17_07235</name>
</gene>
<reference evidence="2 3" key="1">
    <citation type="submission" date="2017-09" db="EMBL/GenBank/DDBJ databases">
        <title>Sphingomonas ginsenosidimutans KACC 14949, whole genome shotgun sequence.</title>
        <authorList>
            <person name="Feng G."/>
            <person name="Zhu H."/>
        </authorList>
    </citation>
    <scope>NUCLEOTIDE SEQUENCE [LARGE SCALE GENOMIC DNA]</scope>
    <source>
        <strain evidence="2 3">KACC 14949</strain>
    </source>
</reference>
<evidence type="ECO:0000313" key="3">
    <source>
        <dbReference type="Proteomes" id="UP000218784"/>
    </source>
</evidence>
<accession>A0A2A4I132</accession>
<dbReference type="EMBL" id="NWVD01000002">
    <property type="protein sequence ID" value="PCG09645.1"/>
    <property type="molecule type" value="Genomic_DNA"/>
</dbReference>
<keyword evidence="3" id="KW-1185">Reference proteome</keyword>
<sequence length="1439" mass="147062">MIAGASISTIATVASVAAGALQIGATLTAKKPTTMVTGSQTSFSANPDDGLPLMLGRTGTAGKIVYRTGFDTRDAGDNDRQSFVSVLSVGPIAAIEGQTVDQVPVSYTATGAAIGQYSGWMWSRTQLGALPEGSPLGFGAGAGTPPGWGPMHRLSGKAAASWTLRFDTKGKMFQAGVPAPMWVGRGVRCYDPTKDSTYPGGSGPQRMADPSDTAAYDAAMATWEWTENPYLLAMRWAHGVWQRDPGVAGSTYQRVMGIGAPWALIDVAAFVEGRNIAVANGWKAGGIVYSTDGKWDTMKRILQAGMGEPMALGARISCFVNAPKVSLATITADDVVGAASVTATQSRRDRVNTITPRYRLEANNWQYLPGAPISVPEHVAFDGGKRSKLYDYPLIQDTKQVATAVRYDIENAREFGPITLPLKLVWMGYKPGDCVTATLPELGLNAQPILLLQRQLAPASGVVTMTARSETPGKHAFALGQTTTPPPTPGVTAQPIVPMPRDGDWTLAALAAGGQLVTPTLAISGACAANVDGVVFEYRVFDSGAPWTAAGSDAPTATYREITGLRAGTAYEVAVSYTKAGVASDRRVIGPVTTAVVSVKGDPGAGAVTLVAGSATTIVEGNSVSAYEVNNNRNWGTDAAYSREAYTGGAVATFTIPAATEYVMAGLTQGDPGSNPGNSFDSITFALYRDQLGQFYAYVNGGQQNGTTAYTNTGEVKCRVQFDGRYVRWYAASTLIYVFDWMGTTGDPNAAANALRFRTALAANAQLRDITLSAAGAAGKNGQSALVGYLTNEAHNVAADAAGNPVTYAGASGQFRVLLGGTDVTSACTFALVSDSIITAAINSSGAYGLTGFPTGSSSGYAVFRATYPGYPPIDATFSVTKTNAGANGAPAVDIQLSASADVVKYTGANVIASGPITFTTTRKNTTDAPVFRLEGLSGNSYAEDTAAALAAAYSSSLSSTGPDNLTITEAWIDGRVGDSGDGGGGLRVRVTVPGASDRKTLLKVRDGASGQDGVPGYNNAAVAIYQRAASAPPLPTTTGTYTFATASLTGINNGWWTNGIPDGTDPVWASSATASSRDATDTIAPGEWAAPVQAFANGAAGGSGLNNKSVFAYQRATSAPSAPSVNATYTFSTATLSGLNNGWSAAIPDGTGILWVTTASALSTSDTDTIAPGEWATVEKLAQDGAPGISPLLVTAQPAALQLQGDAAGAAVPGALPAYIENGAARAGVPATITDVTIDAASGCTASVADDGTTIAITAISKATASVSYTVSAAGLSQQVKVGITVLRAPTSLEERGLNIGSGGTSTSYDVFGGTISIQAGSSGKVDTQLTGTYYSGGSGAIGTTRLVTKHQYRLPGGSWVDVSGTEGAGSDATRANGGPGEPPENSPGSPYGAIGHITGLTAGTYYEVRALAYYDAGVASAKPATGVGCVLIAKQVA</sequence>
<evidence type="ECO:0000256" key="1">
    <source>
        <dbReference type="SAM" id="MobiDB-lite"/>
    </source>
</evidence>
<organism evidence="2 3">
    <name type="scientific">Sphingomonas ginsenosidimutans</name>
    <dbReference type="NCBI Taxonomy" id="862134"/>
    <lineage>
        <taxon>Bacteria</taxon>
        <taxon>Pseudomonadati</taxon>
        <taxon>Pseudomonadota</taxon>
        <taxon>Alphaproteobacteria</taxon>
        <taxon>Sphingomonadales</taxon>
        <taxon>Sphingomonadaceae</taxon>
        <taxon>Sphingomonas</taxon>
    </lineage>
</organism>